<comment type="caution">
    <text evidence="6">The sequence shown here is derived from an EMBL/GenBank/DDBJ whole genome shotgun (WGS) entry which is preliminary data.</text>
</comment>
<evidence type="ECO:0000313" key="6">
    <source>
        <dbReference type="EMBL" id="KKQ46016.1"/>
    </source>
</evidence>
<proteinExistence type="inferred from homology"/>
<dbReference type="PANTHER" id="PTHR30244">
    <property type="entry name" value="TRANSAMINASE"/>
    <property type="match status" value="1"/>
</dbReference>
<dbReference type="Gene3D" id="3.90.1150.10">
    <property type="entry name" value="Aspartate Aminotransferase, domain 1"/>
    <property type="match status" value="1"/>
</dbReference>
<name>A0A0G0KZU1_9BACT</name>
<feature type="active site" description="Proton acceptor" evidence="3">
    <location>
        <position position="188"/>
    </location>
</feature>
<dbReference type="AlphaFoldDB" id="A0A0G0KZU1"/>
<dbReference type="GO" id="GO:0030170">
    <property type="term" value="F:pyridoxal phosphate binding"/>
    <property type="evidence" value="ECO:0007669"/>
    <property type="project" value="TreeGrafter"/>
</dbReference>
<evidence type="ECO:0000313" key="7">
    <source>
        <dbReference type="Proteomes" id="UP000034603"/>
    </source>
</evidence>
<evidence type="ECO:0000256" key="3">
    <source>
        <dbReference type="PIRSR" id="PIRSR000390-1"/>
    </source>
</evidence>
<evidence type="ECO:0000256" key="4">
    <source>
        <dbReference type="PIRSR" id="PIRSR000390-2"/>
    </source>
</evidence>
<dbReference type="InterPro" id="IPR015424">
    <property type="entry name" value="PyrdxlP-dep_Trfase"/>
</dbReference>
<keyword evidence="1 4" id="KW-0663">Pyridoxal phosphate</keyword>
<comment type="similarity">
    <text evidence="2 5">Belongs to the DegT/DnrJ/EryC1 family.</text>
</comment>
<dbReference type="GO" id="GO:0000271">
    <property type="term" value="P:polysaccharide biosynthetic process"/>
    <property type="evidence" value="ECO:0007669"/>
    <property type="project" value="TreeGrafter"/>
</dbReference>
<dbReference type="Pfam" id="PF01041">
    <property type="entry name" value="DegT_DnrJ_EryC1"/>
    <property type="match status" value="1"/>
</dbReference>
<protein>
    <submittedName>
        <fullName evidence="6">Glutamine-scyllo-inositol transaminase</fullName>
    </submittedName>
</protein>
<dbReference type="InterPro" id="IPR015422">
    <property type="entry name" value="PyrdxlP-dep_Trfase_small"/>
</dbReference>
<sequence length="370" mass="41655">MNIPLINLRKQYETIKEEIDQAIQDVVLSTRFVGGENVAKFEEEFAAYIGTRYCVSVGSGTDSLILGIRGLGFSGDDEIIVPANTFNASAAGISENRLKPVVVDIDEQDYGINLEDLARKINSRTKAIMIVHLFGQSDKIDGIKKVIKKSGKNILIIEDSCQAHGAYFKNKRVGNFGAFSGFSFYPGKNLGAYGEGGAIVTNSAHLAKICRMFKDHGQITKYKHQVLGINSNLDALQAAILRVKLNHLDNWNALRRKQATYYTRSLKPLNRFVITPNQFPERKSVYHLYVIRVKRRNALLKYLNEKDIGVGIHYPTPLHLQKAYEYLNYKKGDLPVSEKIAKEVLSLPLYPELTKEEIAYTVNCIQQFYA</sequence>
<evidence type="ECO:0000256" key="2">
    <source>
        <dbReference type="ARBA" id="ARBA00037999"/>
    </source>
</evidence>
<feature type="modified residue" description="N6-(pyridoxal phosphate)lysine" evidence="4">
    <location>
        <position position="188"/>
    </location>
</feature>
<dbReference type="PATRIC" id="fig|1618546.3.peg.196"/>
<evidence type="ECO:0000256" key="5">
    <source>
        <dbReference type="RuleBase" id="RU004508"/>
    </source>
</evidence>
<organism evidence="6 7">
    <name type="scientific">Candidatus Woesebacteria bacterium GW2011_GWA1_37_8</name>
    <dbReference type="NCBI Taxonomy" id="1618546"/>
    <lineage>
        <taxon>Bacteria</taxon>
        <taxon>Candidatus Woeseibacteriota</taxon>
    </lineage>
</organism>
<dbReference type="Proteomes" id="UP000034603">
    <property type="component" value="Unassembled WGS sequence"/>
</dbReference>
<dbReference type="SUPFAM" id="SSF53383">
    <property type="entry name" value="PLP-dependent transferases"/>
    <property type="match status" value="1"/>
</dbReference>
<dbReference type="Gene3D" id="3.40.640.10">
    <property type="entry name" value="Type I PLP-dependent aspartate aminotransferase-like (Major domain)"/>
    <property type="match status" value="1"/>
</dbReference>
<accession>A0A0G0KZU1</accession>
<dbReference type="InterPro" id="IPR000653">
    <property type="entry name" value="DegT/StrS_aminotransferase"/>
</dbReference>
<dbReference type="InterPro" id="IPR015421">
    <property type="entry name" value="PyrdxlP-dep_Trfase_major"/>
</dbReference>
<evidence type="ECO:0000256" key="1">
    <source>
        <dbReference type="ARBA" id="ARBA00022898"/>
    </source>
</evidence>
<dbReference type="EMBL" id="LBTR01000006">
    <property type="protein sequence ID" value="KKQ46016.1"/>
    <property type="molecule type" value="Genomic_DNA"/>
</dbReference>
<reference evidence="6 7" key="1">
    <citation type="journal article" date="2015" name="Nature">
        <title>rRNA introns, odd ribosomes, and small enigmatic genomes across a large radiation of phyla.</title>
        <authorList>
            <person name="Brown C.T."/>
            <person name="Hug L.A."/>
            <person name="Thomas B.C."/>
            <person name="Sharon I."/>
            <person name="Castelle C.J."/>
            <person name="Singh A."/>
            <person name="Wilkins M.J."/>
            <person name="Williams K.H."/>
            <person name="Banfield J.F."/>
        </authorList>
    </citation>
    <scope>NUCLEOTIDE SEQUENCE [LARGE SCALE GENOMIC DNA]</scope>
</reference>
<gene>
    <name evidence="6" type="ORF">US62_C0006G0027</name>
</gene>
<dbReference type="PANTHER" id="PTHR30244:SF36">
    <property type="entry name" value="3-OXO-GLUCOSE-6-PHOSPHATE:GLUTAMATE AMINOTRANSFERASE"/>
    <property type="match status" value="1"/>
</dbReference>
<dbReference type="CDD" id="cd00616">
    <property type="entry name" value="AHBA_syn"/>
    <property type="match status" value="1"/>
</dbReference>
<dbReference type="GO" id="GO:0008483">
    <property type="term" value="F:transaminase activity"/>
    <property type="evidence" value="ECO:0007669"/>
    <property type="project" value="TreeGrafter"/>
</dbReference>
<dbReference type="PIRSF" id="PIRSF000390">
    <property type="entry name" value="PLP_StrS"/>
    <property type="match status" value="1"/>
</dbReference>